<feature type="transmembrane region" description="Helical" evidence="2">
    <location>
        <begin position="63"/>
        <end position="80"/>
    </location>
</feature>
<keyword evidence="2" id="KW-0812">Transmembrane</keyword>
<keyword evidence="2" id="KW-0472">Membrane</keyword>
<feature type="region of interest" description="Disordered" evidence="1">
    <location>
        <begin position="181"/>
        <end position="210"/>
    </location>
</feature>
<gene>
    <name evidence="4" type="ORF">FEQUK3_LOCUS10705</name>
</gene>
<proteinExistence type="predicted"/>
<dbReference type="InterPro" id="IPR002877">
    <property type="entry name" value="RNA_MeTrfase_FtsJ_dom"/>
</dbReference>
<dbReference type="Proteomes" id="UP000693738">
    <property type="component" value="Unassembled WGS sequence"/>
</dbReference>
<feature type="compositionally biased region" description="Basic and acidic residues" evidence="1">
    <location>
        <begin position="181"/>
        <end position="208"/>
    </location>
</feature>
<evidence type="ECO:0000256" key="2">
    <source>
        <dbReference type="SAM" id="Phobius"/>
    </source>
</evidence>
<dbReference type="EMBL" id="CAJSTJ010000173">
    <property type="protein sequence ID" value="CAG7565013.1"/>
    <property type="molecule type" value="Genomic_DNA"/>
</dbReference>
<feature type="transmembrane region" description="Helical" evidence="2">
    <location>
        <begin position="39"/>
        <end position="56"/>
    </location>
</feature>
<evidence type="ECO:0000259" key="3">
    <source>
        <dbReference type="Pfam" id="PF01728"/>
    </source>
</evidence>
<organism evidence="4 5">
    <name type="scientific">Fusarium equiseti</name>
    <name type="common">Fusarium scirpi</name>
    <dbReference type="NCBI Taxonomy" id="61235"/>
    <lineage>
        <taxon>Eukaryota</taxon>
        <taxon>Fungi</taxon>
        <taxon>Dikarya</taxon>
        <taxon>Ascomycota</taxon>
        <taxon>Pezizomycotina</taxon>
        <taxon>Sordariomycetes</taxon>
        <taxon>Hypocreomycetidae</taxon>
        <taxon>Hypocreales</taxon>
        <taxon>Nectriaceae</taxon>
        <taxon>Fusarium</taxon>
        <taxon>Fusarium incarnatum-equiseti species complex</taxon>
    </lineage>
</organism>
<feature type="transmembrane region" description="Helical" evidence="2">
    <location>
        <begin position="100"/>
        <end position="120"/>
    </location>
</feature>
<feature type="transmembrane region" description="Helical" evidence="2">
    <location>
        <begin position="140"/>
        <end position="169"/>
    </location>
</feature>
<evidence type="ECO:0000313" key="4">
    <source>
        <dbReference type="EMBL" id="CAG7565013.1"/>
    </source>
</evidence>
<accession>A0A8J2NGU4</accession>
<comment type="caution">
    <text evidence="4">The sequence shown here is derived from an EMBL/GenBank/DDBJ whole genome shotgun (WGS) entry which is preliminary data.</text>
</comment>
<sequence>MSSPICPMPLGEIVRDMLGKEKETNPVKKLYNDAFKADIGRWIAACAVIGLAAGIISKEPGQGLLAASAYNLAVGALHFFAPKIPVSPQGLTNPRPPMWYSLILAVSTAMWLSALVVMFVTREDIKAYEESQHEKRRTGFVGEVSTGAIAMLDNLTIACGCFGVCALFTKTEMREGYRKIKKIEPPKDETETESAIDKESRNNSKEASTKQMLSDWNSNYKYVQSRPSYFFPTHHQQLLSQNLRSLSIEDFYRRHAIRKLYQGRYRVQLHLSFLDCEENLKGPTDDDGLIGPLGADAQRIFNKYLEDNSEDYRRLQGLRKKVQSSCNIMKDIPDDLDWETNAWTGTPNKPESLLDMCAVPGGFVDQTLARVPAIRRVRAMSLPIEKSGLQARLKNKHVNVELRDITMLAGDMGIEDIHIPEDFPDRDKLNPYQIFHPNEKYDLICFDGQAVSLDPRPAREAARLTLTQAALGLEYVSIGGTMIILMQNLDSWTTFNMIHNFTFIGNVMWKKKYRIATFGSDEAWKQIHEYTEEHVMRSLRQFGKAFIQMGNEIWKAQVDELETASWVEVSRQTDMCGSGSRQEEVPST</sequence>
<protein>
    <recommendedName>
        <fullName evidence="3">Ribosomal RNA methyltransferase FtsJ domain-containing protein</fullName>
    </recommendedName>
</protein>
<dbReference type="GO" id="GO:0008168">
    <property type="term" value="F:methyltransferase activity"/>
    <property type="evidence" value="ECO:0007669"/>
    <property type="project" value="InterPro"/>
</dbReference>
<feature type="domain" description="Ribosomal RNA methyltransferase FtsJ" evidence="3">
    <location>
        <begin position="352"/>
        <end position="484"/>
    </location>
</feature>
<evidence type="ECO:0000313" key="5">
    <source>
        <dbReference type="Proteomes" id="UP000693738"/>
    </source>
</evidence>
<dbReference type="AlphaFoldDB" id="A0A8J2NGU4"/>
<keyword evidence="2" id="KW-1133">Transmembrane helix</keyword>
<dbReference type="GO" id="GO:0032259">
    <property type="term" value="P:methylation"/>
    <property type="evidence" value="ECO:0007669"/>
    <property type="project" value="InterPro"/>
</dbReference>
<dbReference type="Pfam" id="PF01728">
    <property type="entry name" value="FtsJ"/>
    <property type="match status" value="1"/>
</dbReference>
<name>A0A8J2NGU4_FUSEQ</name>
<evidence type="ECO:0000256" key="1">
    <source>
        <dbReference type="SAM" id="MobiDB-lite"/>
    </source>
</evidence>
<reference evidence="4" key="1">
    <citation type="submission" date="2021-05" db="EMBL/GenBank/DDBJ databases">
        <authorList>
            <person name="Khan N."/>
        </authorList>
    </citation>
    <scope>NUCLEOTIDE SEQUENCE</scope>
</reference>